<reference evidence="4" key="1">
    <citation type="submission" date="2022-06" db="EMBL/GenBank/DDBJ databases">
        <title>Complete genome sequences of two strains of the flax pathogen Septoria linicola.</title>
        <authorList>
            <person name="Lapalu N."/>
            <person name="Simon A."/>
            <person name="Demenou B."/>
            <person name="Paumier D."/>
            <person name="Guillot M.-P."/>
            <person name="Gout L."/>
            <person name="Valade R."/>
        </authorList>
    </citation>
    <scope>NUCLEOTIDE SEQUENCE</scope>
    <source>
        <strain evidence="4">SE15195</strain>
    </source>
</reference>
<dbReference type="PANTHER" id="PTHR35560">
    <property type="entry name" value="BLL0132 PROTEIN"/>
    <property type="match status" value="1"/>
</dbReference>
<dbReference type="InterPro" id="IPR029058">
    <property type="entry name" value="AB_hydrolase_fold"/>
</dbReference>
<feature type="region of interest" description="Disordered" evidence="1">
    <location>
        <begin position="615"/>
        <end position="635"/>
    </location>
</feature>
<name>A0A9Q9AKQ3_9PEZI</name>
<feature type="domain" description="WSC" evidence="3">
    <location>
        <begin position="410"/>
        <end position="502"/>
    </location>
</feature>
<feature type="domain" description="WSC" evidence="3">
    <location>
        <begin position="518"/>
        <end position="609"/>
    </location>
</feature>
<feature type="region of interest" description="Disordered" evidence="1">
    <location>
        <begin position="901"/>
        <end position="940"/>
    </location>
</feature>
<evidence type="ECO:0000259" key="3">
    <source>
        <dbReference type="PROSITE" id="PS51212"/>
    </source>
</evidence>
<dbReference type="Gene3D" id="3.50.4.10">
    <property type="entry name" value="Hepatocyte Growth Factor"/>
    <property type="match status" value="2"/>
</dbReference>
<dbReference type="Gene3D" id="3.40.50.1820">
    <property type="entry name" value="alpha/beta hydrolase"/>
    <property type="match status" value="1"/>
</dbReference>
<keyword evidence="5" id="KW-1185">Reference proteome</keyword>
<dbReference type="InterPro" id="IPR002889">
    <property type="entry name" value="WSC_carb-bd"/>
</dbReference>
<dbReference type="EMBL" id="CP099418">
    <property type="protein sequence ID" value="USW48743.1"/>
    <property type="molecule type" value="Genomic_DNA"/>
</dbReference>
<feature type="signal peptide" evidence="2">
    <location>
        <begin position="1"/>
        <end position="22"/>
    </location>
</feature>
<gene>
    <name evidence="4" type="ORF">Slin15195_G020620</name>
</gene>
<dbReference type="Proteomes" id="UP001056384">
    <property type="component" value="Chromosome 1"/>
</dbReference>
<dbReference type="InterPro" id="IPR003609">
    <property type="entry name" value="Pan_app"/>
</dbReference>
<evidence type="ECO:0000313" key="4">
    <source>
        <dbReference type="EMBL" id="USW48743.1"/>
    </source>
</evidence>
<feature type="domain" description="WSC" evidence="3">
    <location>
        <begin position="1062"/>
        <end position="1163"/>
    </location>
</feature>
<keyword evidence="2" id="KW-0732">Signal</keyword>
<sequence length="1166" mass="120625">MRPSLASWALAASLSLSPLSNAQQYAGDVITTNLPDVPGAEVTFFKIADVTKQNNNLTLINYYSHGIGNKRLVESKVQRAVIMIHGLNRDPGTYMSNMLSALAQVNSDPNINFDSVAILAPYFPNGDDKRTGYPWTDGLAAGKGSTTNCLVWPGSQWSAGGNNQYPSSSKGTSSYTVLDQLVQYFDNRALFPNMKQIVVAGHSLGAQTVQRYAAIGNQLNTQSPVSYWIGNPNSYAWLSTDRPFSTASCPTYDDYREGYNKFTTYPMTYATGLVSQGRAAIQANFNSKAINYARGTQDLGDSSSSCAPGTTGSNRNERFFNFIKAFPPSCSDPTGRNCDTVDFVNMGHDGGGMMASIAGQARLFIDNFYGNGNRSYDFGYPRQQAGDDPFPNPSLNTTASSINNNTYAGNMTYGGCWSDQNPQTLTNKVYENDANTIELCTQTCADAGNTIAGLENGNQCFCGKALGYMATQVIESSCSAPCSGNSTQNCGGSNRLSIFSAGRPALLEAPSTPETIGNYYYASCYTEATSGRALTGKGTSSPSMTLEYCASFCSGYAYFGTEYGAECYCGNSFSAGAVRTLDSDCNMLCANATNQFCGAGNRLTVYNNPDIVVSSSTSSTSSSVTATPTAGSSSISCPSADGTTVTSIGKKFLIECGIDHAGGDIASTTVSSFQGCVDACAQNSQCVDVSLSGSACYLKGTLGAAVSNAAIWGAKLVTSQSSSSSTSSSVSTSSISSTSSSSVVVSASTTMTSSSASISSSSSSSSTSSSATASASATVLSCPASNSTTYTSNNRSYMIECGIDHAGGDMKAVNANSLNQCADACATTDGCLAASFLGAACYLKSSVGASVFNAVQGLRRIENVPSSTSTISSSTSTSSLSTSSVSSSTSSVTTFVTSTSLPVSSQTSSDSTSSSVSTAATSSDSSSVPTASPTGTIASSSASTTVPVASALPSGYSALGCFVDSGAARVLPTLDSSSNTQTVQTCAMACSNKGFKYSGVEYAQECWCGNSAPKSSASASSADCDMKCKGDSTQICGGSNRISVTIDTAWKQTFFARETYNSWSLQGCYIDGSTRTLPQAVSLSAYGGSSNATISNCLDACNKSGFAYCGEEYYSECWASNVAPTAALADGDDPLTAGCNYPCNGNKTEACGGANRILVYLNGAKQ</sequence>
<evidence type="ECO:0000256" key="1">
    <source>
        <dbReference type="SAM" id="MobiDB-lite"/>
    </source>
</evidence>
<feature type="domain" description="WSC" evidence="3">
    <location>
        <begin position="955"/>
        <end position="1048"/>
    </location>
</feature>
<evidence type="ECO:0000313" key="5">
    <source>
        <dbReference type="Proteomes" id="UP001056384"/>
    </source>
</evidence>
<dbReference type="Pfam" id="PF14295">
    <property type="entry name" value="PAN_4"/>
    <property type="match status" value="2"/>
</dbReference>
<feature type="compositionally biased region" description="Low complexity" evidence="1">
    <location>
        <begin position="615"/>
        <end position="634"/>
    </location>
</feature>
<dbReference type="PANTHER" id="PTHR35560:SF3">
    <property type="entry name" value="PEPTIDASE S9 PROLYL OLIGOPEPTIDASE CATALYTIC DOMAIN-CONTAINING PROTEIN"/>
    <property type="match status" value="1"/>
</dbReference>
<dbReference type="SMART" id="SM00321">
    <property type="entry name" value="WSC"/>
    <property type="match status" value="4"/>
</dbReference>
<protein>
    <submittedName>
        <fullName evidence="4">Carbohydrate-binding WSC, PAN/Apple domain, alpha/Beta hydrolase</fullName>
    </submittedName>
</protein>
<dbReference type="PROSITE" id="PS51212">
    <property type="entry name" value="WSC"/>
    <property type="match status" value="4"/>
</dbReference>
<feature type="chain" id="PRO_5040335299" evidence="2">
    <location>
        <begin position="23"/>
        <end position="1166"/>
    </location>
</feature>
<organism evidence="4 5">
    <name type="scientific">Septoria linicola</name>
    <dbReference type="NCBI Taxonomy" id="215465"/>
    <lineage>
        <taxon>Eukaryota</taxon>
        <taxon>Fungi</taxon>
        <taxon>Dikarya</taxon>
        <taxon>Ascomycota</taxon>
        <taxon>Pezizomycotina</taxon>
        <taxon>Dothideomycetes</taxon>
        <taxon>Dothideomycetidae</taxon>
        <taxon>Mycosphaerellales</taxon>
        <taxon>Mycosphaerellaceae</taxon>
        <taxon>Septoria</taxon>
    </lineage>
</organism>
<evidence type="ECO:0000256" key="2">
    <source>
        <dbReference type="SAM" id="SignalP"/>
    </source>
</evidence>
<dbReference type="SUPFAM" id="SSF53474">
    <property type="entry name" value="alpha/beta-Hydrolases"/>
    <property type="match status" value="1"/>
</dbReference>
<feature type="region of interest" description="Disordered" evidence="1">
    <location>
        <begin position="864"/>
        <end position="887"/>
    </location>
</feature>
<dbReference type="Pfam" id="PF01822">
    <property type="entry name" value="WSC"/>
    <property type="match status" value="4"/>
</dbReference>
<dbReference type="GO" id="GO:0016787">
    <property type="term" value="F:hydrolase activity"/>
    <property type="evidence" value="ECO:0007669"/>
    <property type="project" value="UniProtKB-KW"/>
</dbReference>
<accession>A0A9Q9AKQ3</accession>
<proteinExistence type="predicted"/>
<keyword evidence="4" id="KW-0378">Hydrolase</keyword>
<dbReference type="AlphaFoldDB" id="A0A9Q9AKQ3"/>